<keyword evidence="3" id="KW-1185">Reference proteome</keyword>
<feature type="non-terminal residue" evidence="2">
    <location>
        <position position="1"/>
    </location>
</feature>
<gene>
    <name evidence="2" type="ORF">XENOCAPTIV_008623</name>
</gene>
<comment type="similarity">
    <text evidence="1">Belongs to the SAPS family.</text>
</comment>
<dbReference type="InterPro" id="IPR007587">
    <property type="entry name" value="SAPS"/>
</dbReference>
<dbReference type="Pfam" id="PF04499">
    <property type="entry name" value="SAPS"/>
    <property type="match status" value="1"/>
</dbReference>
<evidence type="ECO:0000313" key="3">
    <source>
        <dbReference type="Proteomes" id="UP001434883"/>
    </source>
</evidence>
<evidence type="ECO:0000256" key="1">
    <source>
        <dbReference type="ARBA" id="ARBA00006180"/>
    </source>
</evidence>
<organism evidence="2 3">
    <name type="scientific">Xenoophorus captivus</name>
    <dbReference type="NCBI Taxonomy" id="1517983"/>
    <lineage>
        <taxon>Eukaryota</taxon>
        <taxon>Metazoa</taxon>
        <taxon>Chordata</taxon>
        <taxon>Craniata</taxon>
        <taxon>Vertebrata</taxon>
        <taxon>Euteleostomi</taxon>
        <taxon>Actinopterygii</taxon>
        <taxon>Neopterygii</taxon>
        <taxon>Teleostei</taxon>
        <taxon>Neoteleostei</taxon>
        <taxon>Acanthomorphata</taxon>
        <taxon>Ovalentaria</taxon>
        <taxon>Atherinomorphae</taxon>
        <taxon>Cyprinodontiformes</taxon>
        <taxon>Goodeidae</taxon>
        <taxon>Xenoophorus</taxon>
    </lineage>
</organism>
<dbReference type="Proteomes" id="UP001434883">
    <property type="component" value="Unassembled WGS sequence"/>
</dbReference>
<proteinExistence type="inferred from homology"/>
<name>A0ABV0R4E9_9TELE</name>
<reference evidence="2 3" key="1">
    <citation type="submission" date="2021-06" db="EMBL/GenBank/DDBJ databases">
        <authorList>
            <person name="Palmer J.M."/>
        </authorList>
    </citation>
    <scope>NUCLEOTIDE SEQUENCE [LARGE SCALE GENOMIC DNA]</scope>
    <source>
        <strain evidence="2 3">XC_2019</strain>
        <tissue evidence="2">Muscle</tissue>
    </source>
</reference>
<protein>
    <submittedName>
        <fullName evidence="2">Uncharacterized protein</fullName>
    </submittedName>
</protein>
<comment type="caution">
    <text evidence="2">The sequence shown here is derived from an EMBL/GenBank/DDBJ whole genome shotgun (WGS) entry which is preliminary data.</text>
</comment>
<sequence>LKRTTRSSTLGEGANTAAVTRSEGGMRRGYMGHLTRIANTVVHNLEKGPVHTQINYQIQQMTANFVDQFGFNDDEFTDHDDSIGCSLKASEVSEAKDKGWAKFTDFQPFCW</sequence>
<accession>A0ABV0R4E9</accession>
<dbReference type="EMBL" id="JAHRIN010033810">
    <property type="protein sequence ID" value="MEQ2202613.1"/>
    <property type="molecule type" value="Genomic_DNA"/>
</dbReference>
<evidence type="ECO:0000313" key="2">
    <source>
        <dbReference type="EMBL" id="MEQ2202613.1"/>
    </source>
</evidence>